<dbReference type="InterPro" id="IPR029058">
    <property type="entry name" value="AB_hydrolase_fold"/>
</dbReference>
<keyword evidence="3" id="KW-1185">Reference proteome</keyword>
<reference evidence="2 3" key="1">
    <citation type="submission" date="2015-06" db="EMBL/GenBank/DDBJ databases">
        <title>Genome sequence of Pseudoalteromonas peptidolytica.</title>
        <authorList>
            <person name="Xie B.-B."/>
            <person name="Rong J.-C."/>
            <person name="Qin Q.-L."/>
            <person name="Zhang Y.-Z."/>
        </authorList>
    </citation>
    <scope>NUCLEOTIDE SEQUENCE [LARGE SCALE GENOMIC DNA]</scope>
    <source>
        <strain evidence="2 3">F12-50-A1</strain>
    </source>
</reference>
<organism evidence="2 3">
    <name type="scientific">Pseudoalteromonas peptidolytica F12-50-A1</name>
    <dbReference type="NCBI Taxonomy" id="1315280"/>
    <lineage>
        <taxon>Bacteria</taxon>
        <taxon>Pseudomonadati</taxon>
        <taxon>Pseudomonadota</taxon>
        <taxon>Gammaproteobacteria</taxon>
        <taxon>Alteromonadales</taxon>
        <taxon>Pseudoalteromonadaceae</taxon>
        <taxon>Pseudoalteromonas</taxon>
    </lineage>
</organism>
<dbReference type="Proteomes" id="UP000660708">
    <property type="component" value="Unassembled WGS sequence"/>
</dbReference>
<evidence type="ECO:0008006" key="4">
    <source>
        <dbReference type="Google" id="ProtNLM"/>
    </source>
</evidence>
<evidence type="ECO:0000313" key="2">
    <source>
        <dbReference type="EMBL" id="MBE0348506.1"/>
    </source>
</evidence>
<gene>
    <name evidence="2" type="ORF">PPEP_b0265</name>
</gene>
<dbReference type="Gene3D" id="3.40.50.1820">
    <property type="entry name" value="alpha/beta hydrolase"/>
    <property type="match status" value="1"/>
</dbReference>
<dbReference type="SUPFAM" id="SSF53474">
    <property type="entry name" value="alpha/beta-Hydrolases"/>
    <property type="match status" value="1"/>
</dbReference>
<dbReference type="SUPFAM" id="SSF48452">
    <property type="entry name" value="TPR-like"/>
    <property type="match status" value="1"/>
</dbReference>
<dbReference type="AlphaFoldDB" id="A0A8I0N0C0"/>
<dbReference type="InterPro" id="IPR000801">
    <property type="entry name" value="Esterase-like"/>
</dbReference>
<dbReference type="Pfam" id="PF00756">
    <property type="entry name" value="Esterase"/>
    <property type="match status" value="1"/>
</dbReference>
<evidence type="ECO:0000256" key="1">
    <source>
        <dbReference type="SAM" id="Coils"/>
    </source>
</evidence>
<protein>
    <recommendedName>
        <fullName evidence="4">Esterase</fullName>
    </recommendedName>
</protein>
<sequence>MPSNFTLSSEHHTYPVIFIVGKHGHQYFHTVNGIVKHLADVERMPETIVVSIDGGSPSPDIYHNNMFSNQPSNKWPSWGEPDMYHQFYQDELFPFLEKQYRANNKRSVVAISTSSFFPLNNLIHDKHLFDTYIFLAAADIIGMGHTPNKTMVDGLAARLSKSSKVNPLIFFMVADDDLKKQKKYQTNVDKLKSKLSQIEGLPFTLRIYDNEGHYDTLIKAMLDVLEIKYPKSLWSAKYRDIVAKPGNALKNLDKYFDQLSQHYGFAILPRATRWNSVNRLGFISTYLIRQNRAAEAIEVAQRYTKYQPKSWQAYESLAKAYEANNNREHAIENANVALKLAKNEYDKKRLNQYIKSITPTIK</sequence>
<feature type="coiled-coil region" evidence="1">
    <location>
        <begin position="324"/>
        <end position="351"/>
    </location>
</feature>
<dbReference type="EMBL" id="AQHF01000034">
    <property type="protein sequence ID" value="MBE0348506.1"/>
    <property type="molecule type" value="Genomic_DNA"/>
</dbReference>
<comment type="caution">
    <text evidence="2">The sequence shown here is derived from an EMBL/GenBank/DDBJ whole genome shotgun (WGS) entry which is preliminary data.</text>
</comment>
<keyword evidence="1" id="KW-0175">Coiled coil</keyword>
<name>A0A8I0N0C0_9GAMM</name>
<dbReference type="Gene3D" id="1.25.40.10">
    <property type="entry name" value="Tetratricopeptide repeat domain"/>
    <property type="match status" value="1"/>
</dbReference>
<dbReference type="InterPro" id="IPR011990">
    <property type="entry name" value="TPR-like_helical_dom_sf"/>
</dbReference>
<accession>A0A8I0N0C0</accession>
<evidence type="ECO:0000313" key="3">
    <source>
        <dbReference type="Proteomes" id="UP000660708"/>
    </source>
</evidence>
<proteinExistence type="predicted"/>